<dbReference type="AlphaFoldDB" id="A0ABD3MLF2"/>
<organism evidence="2 3">
    <name type="scientific">Stephanodiscus triporus</name>
    <dbReference type="NCBI Taxonomy" id="2934178"/>
    <lineage>
        <taxon>Eukaryota</taxon>
        <taxon>Sar</taxon>
        <taxon>Stramenopiles</taxon>
        <taxon>Ochrophyta</taxon>
        <taxon>Bacillariophyta</taxon>
        <taxon>Coscinodiscophyceae</taxon>
        <taxon>Thalassiosirophycidae</taxon>
        <taxon>Stephanodiscales</taxon>
        <taxon>Stephanodiscaceae</taxon>
        <taxon>Stephanodiscus</taxon>
    </lineage>
</organism>
<feature type="compositionally biased region" description="Basic and acidic residues" evidence="1">
    <location>
        <begin position="536"/>
        <end position="546"/>
    </location>
</feature>
<gene>
    <name evidence="2" type="ORF">ACHAW5_004840</name>
</gene>
<feature type="compositionally biased region" description="Low complexity" evidence="1">
    <location>
        <begin position="328"/>
        <end position="338"/>
    </location>
</feature>
<accession>A0ABD3MLF2</accession>
<feature type="region of interest" description="Disordered" evidence="1">
    <location>
        <begin position="163"/>
        <end position="437"/>
    </location>
</feature>
<feature type="compositionally biased region" description="Acidic residues" evidence="1">
    <location>
        <begin position="547"/>
        <end position="561"/>
    </location>
</feature>
<feature type="compositionally biased region" description="Low complexity" evidence="1">
    <location>
        <begin position="223"/>
        <end position="234"/>
    </location>
</feature>
<feature type="region of interest" description="Disordered" evidence="1">
    <location>
        <begin position="1"/>
        <end position="41"/>
    </location>
</feature>
<reference evidence="2 3" key="1">
    <citation type="submission" date="2024-10" db="EMBL/GenBank/DDBJ databases">
        <title>Updated reference genomes for cyclostephanoid diatoms.</title>
        <authorList>
            <person name="Roberts W.R."/>
            <person name="Alverson A.J."/>
        </authorList>
    </citation>
    <scope>NUCLEOTIDE SEQUENCE [LARGE SCALE GENOMIC DNA]</scope>
    <source>
        <strain evidence="2 3">AJA276-08</strain>
    </source>
</reference>
<feature type="region of interest" description="Disordered" evidence="1">
    <location>
        <begin position="466"/>
        <end position="568"/>
    </location>
</feature>
<protein>
    <recommendedName>
        <fullName evidence="4">Tyrosyl-DNA phosphodiesterase 1</fullName>
    </recommendedName>
</protein>
<comment type="caution">
    <text evidence="2">The sequence shown here is derived from an EMBL/GenBank/DDBJ whole genome shotgun (WGS) entry which is preliminary data.</text>
</comment>
<sequence>MHRRTAPPPSPPATAASPPQRRRRRRRRLPGEAPYATPDGGVTRYHADRFYLDTPTDLSEWRRRRRDDLVVVGPAVDDDDDDGGGYCDACGERRGGGGRTRTTTTTTTTTTTIDVDDDAMAREIGGRRTMFDRTQFVNSLDLIAVVIGTYVVGDADYLTREFPTMFPPPTAAATRGEEERRGRRRHVPTLVLHGRRTNFDVGGGSSSRILSRSRSPRRPPSSSPSSSKSSHPPRGIADRPEAGNDPDDEDDVGPASIRGGNDRASEEEEDQKERRGRGGTTATTTTTTTTTTGGGGGRRVRLTFDGRALDLPRTPKRPRADCRIRRASSSSSSSSSSSRAYDGTGPGKDGATALGSPPESSPSSPLARRMAPPVSMDTPPDSPPSTPPTTTTSTNTSTSSAPSRDAASGGPDRAVDEDDDEVVVVVPGMRRSSPPRVATAGDILSRVLGRPMPRTTIRPILYDDVDADSSQDNDALISGAWPSERDAGGTPAKAASSLVDDDNGDNCDPATGRGRARPSPSFGGEAFFTLVRPRRRPAEGRRRSLAEEEEEDDDDDDDDDNREPGTTVRGVHHPKFFLLFERSGSLVVVVSTSNLTPQTAMEGSWVQRFESREIVPRPTYVNDIGGGGIGGRGGTDHGMPSDFGVVLTDFLEKQSEAAAPDGGMLPDAFLRRYVPGLSSGLAALADRYRFDEAEAHLVSTVPGAYVSGIPTSPGNGHHQYSACGRRVAYGPQRVSFVLSRILNDHHIRSARAIGAVGSQRDADKPWLPPSLVSAKDRLVMQPTSLGGNWSRDDLEAIVRSYMLPHWKLPQRGSVNDRLYVSDPNHIAGCQCGQGKRWYKDRLKTGDGPSFLDCVKKVLLR</sequence>
<dbReference type="Gene3D" id="3.30.870.10">
    <property type="entry name" value="Endonuclease Chain A"/>
    <property type="match status" value="1"/>
</dbReference>
<feature type="compositionally biased region" description="Low complexity" evidence="1">
    <location>
        <begin position="280"/>
        <end position="291"/>
    </location>
</feature>
<evidence type="ECO:0000313" key="3">
    <source>
        <dbReference type="Proteomes" id="UP001530315"/>
    </source>
</evidence>
<evidence type="ECO:0000256" key="1">
    <source>
        <dbReference type="SAM" id="MobiDB-lite"/>
    </source>
</evidence>
<feature type="compositionally biased region" description="Pro residues" evidence="1">
    <location>
        <begin position="1"/>
        <end position="12"/>
    </location>
</feature>
<name>A0ABD3MLF2_9STRA</name>
<evidence type="ECO:0008006" key="4">
    <source>
        <dbReference type="Google" id="ProtNLM"/>
    </source>
</evidence>
<feature type="compositionally biased region" description="Low complexity" evidence="1">
    <location>
        <begin position="388"/>
        <end position="403"/>
    </location>
</feature>
<dbReference type="Proteomes" id="UP001530315">
    <property type="component" value="Unassembled WGS sequence"/>
</dbReference>
<evidence type="ECO:0000313" key="2">
    <source>
        <dbReference type="EMBL" id="KAL3763688.1"/>
    </source>
</evidence>
<keyword evidence="3" id="KW-1185">Reference proteome</keyword>
<dbReference type="EMBL" id="JALLAZ020001795">
    <property type="protein sequence ID" value="KAL3763688.1"/>
    <property type="molecule type" value="Genomic_DNA"/>
</dbReference>
<proteinExistence type="predicted"/>
<feature type="compositionally biased region" description="Low complexity" evidence="1">
    <location>
        <begin position="356"/>
        <end position="365"/>
    </location>
</feature>